<keyword evidence="11 13" id="KW-1006">Bacterial flagellum protein export</keyword>
<dbReference type="PANTHER" id="PTHR30531:SF12">
    <property type="entry name" value="FLAGELLAR BIOSYNTHETIC PROTEIN FLHB"/>
    <property type="match status" value="1"/>
</dbReference>
<evidence type="ECO:0000256" key="2">
    <source>
        <dbReference type="ARBA" id="ARBA00010690"/>
    </source>
</evidence>
<organism evidence="15">
    <name type="scientific">Thermosulfidibacter takaii</name>
    <dbReference type="NCBI Taxonomy" id="412593"/>
    <lineage>
        <taxon>Bacteria</taxon>
        <taxon>Pseudomonadati</taxon>
        <taxon>Thermosulfidibacterota</taxon>
        <taxon>Thermosulfidibacteria</taxon>
        <taxon>Thermosulfidibacterales</taxon>
        <taxon>Thermosulfidibacteraceae</taxon>
    </lineage>
</organism>
<feature type="compositionally biased region" description="Basic and acidic residues" evidence="14">
    <location>
        <begin position="1"/>
        <end position="23"/>
    </location>
</feature>
<evidence type="ECO:0000256" key="5">
    <source>
        <dbReference type="ARBA" id="ARBA00022475"/>
    </source>
</evidence>
<dbReference type="InterPro" id="IPR029025">
    <property type="entry name" value="T3SS_substrate_exporter_C"/>
</dbReference>
<evidence type="ECO:0000256" key="1">
    <source>
        <dbReference type="ARBA" id="ARBA00004651"/>
    </source>
</evidence>
<dbReference type="Proteomes" id="UP000885690">
    <property type="component" value="Unassembled WGS sequence"/>
</dbReference>
<dbReference type="SUPFAM" id="SSF160544">
    <property type="entry name" value="EscU C-terminal domain-like"/>
    <property type="match status" value="1"/>
</dbReference>
<keyword evidence="10 13" id="KW-0472">Membrane</keyword>
<evidence type="ECO:0000256" key="11">
    <source>
        <dbReference type="ARBA" id="ARBA00023225"/>
    </source>
</evidence>
<dbReference type="Gene3D" id="6.10.250.2080">
    <property type="match status" value="1"/>
</dbReference>
<dbReference type="GO" id="GO:0044780">
    <property type="term" value="P:bacterial-type flagellum assembly"/>
    <property type="evidence" value="ECO:0007669"/>
    <property type="project" value="InterPro"/>
</dbReference>
<comment type="function">
    <text evidence="12 13">Required for formation of the rod structure in the basal body of the flagellar apparatus. Together with FliI and FliH, may constitute the export apparatus of flagellin.</text>
</comment>
<feature type="transmembrane region" description="Helical" evidence="13">
    <location>
        <begin position="60"/>
        <end position="78"/>
    </location>
</feature>
<keyword evidence="8 13" id="KW-0653">Protein transport</keyword>
<keyword evidence="5 13" id="KW-1003">Cell membrane</keyword>
<keyword evidence="15" id="KW-0969">Cilium</keyword>
<evidence type="ECO:0000256" key="6">
    <source>
        <dbReference type="ARBA" id="ARBA00022692"/>
    </source>
</evidence>
<keyword evidence="6 13" id="KW-0812">Transmembrane</keyword>
<name>A0A7C0YE44_9BACT</name>
<comment type="caution">
    <text evidence="15">The sequence shown here is derived from an EMBL/GenBank/DDBJ whole genome shotgun (WGS) entry which is preliminary data.</text>
</comment>
<evidence type="ECO:0000256" key="14">
    <source>
        <dbReference type="SAM" id="MobiDB-lite"/>
    </source>
</evidence>
<evidence type="ECO:0000256" key="7">
    <source>
        <dbReference type="ARBA" id="ARBA00022795"/>
    </source>
</evidence>
<dbReference type="AlphaFoldDB" id="A0A7C0YE44"/>
<dbReference type="InterPro" id="IPR006135">
    <property type="entry name" value="T3SS_substrate_exporter"/>
</dbReference>
<sequence length="353" mass="39569">MPWFGREERTEPATPRRREEARRKGQVAKTRELPSALVILAFALFFNFYSSKCLQNMESFFVLVLSHLYIGLQGLIMFKTPIMGLLATVLLPFMVMVLAVALAANYFQVGWIFSSDPVTPQLSRIDPIAGLKRLVSPVALVEAIKALIKLAIVGFVTYKLLKVHLSDLVSLASLPAPSIGGYAFSLSMKLMMVLGMLFVGLSLLDYFYQRYEFESSIKMTKEEVKEEHKMYEGDPRVKARIRSLQRTLARTRMMEAVKEADVVITNPQHIAVALRYRVHRDSAPEVVAKGAGHIAHKIKEVARKYGVAIVENPPLARSLFKLEVGDVIPPALFKAVAEILAYVYKLKNRSVGV</sequence>
<evidence type="ECO:0000256" key="10">
    <source>
        <dbReference type="ARBA" id="ARBA00023136"/>
    </source>
</evidence>
<dbReference type="PRINTS" id="PR00950">
    <property type="entry name" value="TYPE3IMSPROT"/>
</dbReference>
<comment type="similarity">
    <text evidence="2 13">Belongs to the type III secretion exporter family.</text>
</comment>
<keyword evidence="9 13" id="KW-1133">Transmembrane helix</keyword>
<dbReference type="InterPro" id="IPR006136">
    <property type="entry name" value="FlhB"/>
</dbReference>
<dbReference type="PANTHER" id="PTHR30531">
    <property type="entry name" value="FLAGELLAR BIOSYNTHETIC PROTEIN FLHB"/>
    <property type="match status" value="1"/>
</dbReference>
<accession>A0A7C0YE44</accession>
<keyword evidence="4 13" id="KW-0813">Transport</keyword>
<feature type="transmembrane region" description="Helical" evidence="13">
    <location>
        <begin position="32"/>
        <end position="48"/>
    </location>
</feature>
<evidence type="ECO:0000256" key="12">
    <source>
        <dbReference type="ARBA" id="ARBA00025078"/>
    </source>
</evidence>
<dbReference type="NCBIfam" id="TIGR00328">
    <property type="entry name" value="flhB"/>
    <property type="match status" value="1"/>
</dbReference>
<reference evidence="15" key="1">
    <citation type="journal article" date="2020" name="mSystems">
        <title>Genome- and Community-Level Interaction Insights into Carbon Utilization and Element Cycling Functions of Hydrothermarchaeota in Hydrothermal Sediment.</title>
        <authorList>
            <person name="Zhou Z."/>
            <person name="Liu Y."/>
            <person name="Xu W."/>
            <person name="Pan J."/>
            <person name="Luo Z.H."/>
            <person name="Li M."/>
        </authorList>
    </citation>
    <scope>NUCLEOTIDE SEQUENCE [LARGE SCALE GENOMIC DNA]</scope>
    <source>
        <strain evidence="15">HyVt-115</strain>
    </source>
</reference>
<evidence type="ECO:0000256" key="4">
    <source>
        <dbReference type="ARBA" id="ARBA00022448"/>
    </source>
</evidence>
<keyword evidence="15" id="KW-0966">Cell projection</keyword>
<evidence type="ECO:0000256" key="3">
    <source>
        <dbReference type="ARBA" id="ARBA00021622"/>
    </source>
</evidence>
<dbReference type="Pfam" id="PF01312">
    <property type="entry name" value="Bac_export_2"/>
    <property type="match status" value="1"/>
</dbReference>
<proteinExistence type="inferred from homology"/>
<dbReference type="GO" id="GO:0005886">
    <property type="term" value="C:plasma membrane"/>
    <property type="evidence" value="ECO:0007669"/>
    <property type="project" value="UniProtKB-SubCell"/>
</dbReference>
<gene>
    <name evidence="13 15" type="primary">flhB</name>
    <name evidence="15" type="ORF">ENF32_04865</name>
</gene>
<comment type="subcellular location">
    <subcellularLocation>
        <location evidence="1">Cell membrane</location>
        <topology evidence="1">Multi-pass membrane protein</topology>
    </subcellularLocation>
</comment>
<feature type="transmembrane region" description="Helical" evidence="13">
    <location>
        <begin position="85"/>
        <end position="114"/>
    </location>
</feature>
<keyword evidence="7 13" id="KW-1005">Bacterial flagellum biogenesis</keyword>
<keyword evidence="15" id="KW-0282">Flagellum</keyword>
<evidence type="ECO:0000256" key="13">
    <source>
        <dbReference type="RuleBase" id="RU364091"/>
    </source>
</evidence>
<evidence type="ECO:0000256" key="9">
    <source>
        <dbReference type="ARBA" id="ARBA00022989"/>
    </source>
</evidence>
<protein>
    <recommendedName>
        <fullName evidence="3 13">Flagellar biosynthetic protein FlhB</fullName>
    </recommendedName>
</protein>
<feature type="transmembrane region" description="Helical" evidence="13">
    <location>
        <begin position="190"/>
        <end position="208"/>
    </location>
</feature>
<evidence type="ECO:0000256" key="8">
    <source>
        <dbReference type="ARBA" id="ARBA00022927"/>
    </source>
</evidence>
<evidence type="ECO:0000313" key="15">
    <source>
        <dbReference type="EMBL" id="HDD53380.1"/>
    </source>
</evidence>
<dbReference type="EMBL" id="DQWS01000181">
    <property type="protein sequence ID" value="HDD53380.1"/>
    <property type="molecule type" value="Genomic_DNA"/>
</dbReference>
<dbReference type="Gene3D" id="3.40.1690.10">
    <property type="entry name" value="secretion proteins EscU"/>
    <property type="match status" value="1"/>
</dbReference>
<dbReference type="GO" id="GO:0009306">
    <property type="term" value="P:protein secretion"/>
    <property type="evidence" value="ECO:0007669"/>
    <property type="project" value="InterPro"/>
</dbReference>
<feature type="region of interest" description="Disordered" evidence="14">
    <location>
        <begin position="1"/>
        <end position="26"/>
    </location>
</feature>